<evidence type="ECO:0008006" key="4">
    <source>
        <dbReference type="Google" id="ProtNLM"/>
    </source>
</evidence>
<dbReference type="RefSeq" id="WP_240096681.1">
    <property type="nucleotide sequence ID" value="NZ_JAJSON010000013.1"/>
</dbReference>
<name>A0A9X2A6D7_9FLAO</name>
<keyword evidence="1" id="KW-0472">Membrane</keyword>
<protein>
    <recommendedName>
        <fullName evidence="4">DUF2231 domain-containing protein</fullName>
    </recommendedName>
</protein>
<comment type="caution">
    <text evidence="2">The sequence shown here is derived from an EMBL/GenBank/DDBJ whole genome shotgun (WGS) entry which is preliminary data.</text>
</comment>
<feature type="transmembrane region" description="Helical" evidence="1">
    <location>
        <begin position="12"/>
        <end position="31"/>
    </location>
</feature>
<feature type="transmembrane region" description="Helical" evidence="1">
    <location>
        <begin position="110"/>
        <end position="132"/>
    </location>
</feature>
<dbReference type="Proteomes" id="UP001139344">
    <property type="component" value="Unassembled WGS sequence"/>
</dbReference>
<keyword evidence="1" id="KW-0812">Transmembrane</keyword>
<accession>A0A9X2A6D7</accession>
<evidence type="ECO:0000313" key="2">
    <source>
        <dbReference type="EMBL" id="MCG9970906.1"/>
    </source>
</evidence>
<sequence>MNNAHLHLLVNHLPFLALVIGSVVVLAGFLLKNRDVRLTGLGIFIFGSLTSIPAFYTGEGAEDIVENLPGISEASIHDHEELAELFLNLMLVLGIFSIITFIIEVKKIRYSNLFMVVCLLIAVASGILAGYVGNTGGKIIHSEITSTVRFIEN</sequence>
<dbReference type="EMBL" id="JAJSON010000013">
    <property type="protein sequence ID" value="MCG9970906.1"/>
    <property type="molecule type" value="Genomic_DNA"/>
</dbReference>
<gene>
    <name evidence="2" type="ORF">LU635_04585</name>
</gene>
<dbReference type="AlphaFoldDB" id="A0A9X2A6D7"/>
<proteinExistence type="predicted"/>
<evidence type="ECO:0000313" key="3">
    <source>
        <dbReference type="Proteomes" id="UP001139344"/>
    </source>
</evidence>
<keyword evidence="1" id="KW-1133">Transmembrane helix</keyword>
<organism evidence="2 3">
    <name type="scientific">Christiangramia crocea</name>
    <dbReference type="NCBI Taxonomy" id="2904124"/>
    <lineage>
        <taxon>Bacteria</taxon>
        <taxon>Pseudomonadati</taxon>
        <taxon>Bacteroidota</taxon>
        <taxon>Flavobacteriia</taxon>
        <taxon>Flavobacteriales</taxon>
        <taxon>Flavobacteriaceae</taxon>
        <taxon>Christiangramia</taxon>
    </lineage>
</organism>
<reference evidence="2" key="1">
    <citation type="submission" date="2021-12" db="EMBL/GenBank/DDBJ databases">
        <title>Description of Gramella crocea sp. nov., a new bacterium isolated from activated sludge.</title>
        <authorList>
            <person name="Zhang X."/>
        </authorList>
    </citation>
    <scope>NUCLEOTIDE SEQUENCE</scope>
    <source>
        <strain evidence="2">YB25</strain>
    </source>
</reference>
<keyword evidence="3" id="KW-1185">Reference proteome</keyword>
<feature type="transmembrane region" description="Helical" evidence="1">
    <location>
        <begin position="85"/>
        <end position="103"/>
    </location>
</feature>
<feature type="transmembrane region" description="Helical" evidence="1">
    <location>
        <begin position="38"/>
        <end position="56"/>
    </location>
</feature>
<evidence type="ECO:0000256" key="1">
    <source>
        <dbReference type="SAM" id="Phobius"/>
    </source>
</evidence>